<dbReference type="KEGG" id="cted:CTEST_03080"/>
<organism evidence="6 7">
    <name type="scientific">Corynebacterium testudinoris</name>
    <dbReference type="NCBI Taxonomy" id="136857"/>
    <lineage>
        <taxon>Bacteria</taxon>
        <taxon>Bacillati</taxon>
        <taxon>Actinomycetota</taxon>
        <taxon>Actinomycetes</taxon>
        <taxon>Mycobacteriales</taxon>
        <taxon>Corynebacteriaceae</taxon>
        <taxon>Corynebacterium</taxon>
    </lineage>
</organism>
<dbReference type="Pfam" id="PF13399">
    <property type="entry name" value="LytR_C"/>
    <property type="match status" value="1"/>
</dbReference>
<reference evidence="7" key="2">
    <citation type="submission" date="2015-05" db="EMBL/GenBank/DDBJ databases">
        <title>Complete genome sequence of Corynebacterium testudinoris DSM 44614, recovered from necrotic lesions in the mouth of a tortoise.</title>
        <authorList>
            <person name="Ruckert C."/>
            <person name="Albersmeier A."/>
            <person name="Winkler A."/>
            <person name="Tauch A."/>
        </authorList>
    </citation>
    <scope>NUCLEOTIDE SEQUENCE [LARGE SCALE GENOMIC DNA]</scope>
    <source>
        <strain evidence="7">DSM 44614</strain>
    </source>
</reference>
<dbReference type="Gene3D" id="3.40.630.190">
    <property type="entry name" value="LCP protein"/>
    <property type="match status" value="1"/>
</dbReference>
<dbReference type="InterPro" id="IPR004474">
    <property type="entry name" value="LytR_CpsA_psr"/>
</dbReference>
<dbReference type="STRING" id="136857.CTEST_03080"/>
<evidence type="ECO:0000313" key="6">
    <source>
        <dbReference type="EMBL" id="AKK08071.1"/>
    </source>
</evidence>
<protein>
    <submittedName>
        <fullName evidence="6">Transcriptional attenuator, LytR family</fullName>
    </submittedName>
</protein>
<feature type="compositionally biased region" description="Basic and acidic residues" evidence="2">
    <location>
        <begin position="1"/>
        <end position="10"/>
    </location>
</feature>
<keyword evidence="3" id="KW-0472">Membrane</keyword>
<feature type="region of interest" description="Disordered" evidence="2">
    <location>
        <begin position="482"/>
        <end position="525"/>
    </location>
</feature>
<evidence type="ECO:0000313" key="7">
    <source>
        <dbReference type="Proteomes" id="UP000035540"/>
    </source>
</evidence>
<evidence type="ECO:0000256" key="3">
    <source>
        <dbReference type="SAM" id="Phobius"/>
    </source>
</evidence>
<proteinExistence type="inferred from homology"/>
<dbReference type="AlphaFoldDB" id="A0A0G3H3U1"/>
<dbReference type="OrthoDB" id="9782542at2"/>
<name>A0A0G3H3U1_9CORY</name>
<feature type="compositionally biased region" description="Low complexity" evidence="2">
    <location>
        <begin position="483"/>
        <end position="497"/>
    </location>
</feature>
<gene>
    <name evidence="6" type="ORF">CTEST_03080</name>
</gene>
<feature type="domain" description="Cell envelope-related transcriptional attenuator" evidence="4">
    <location>
        <begin position="117"/>
        <end position="285"/>
    </location>
</feature>
<feature type="compositionally biased region" description="Low complexity" evidence="2">
    <location>
        <begin position="369"/>
        <end position="385"/>
    </location>
</feature>
<evidence type="ECO:0000256" key="2">
    <source>
        <dbReference type="SAM" id="MobiDB-lite"/>
    </source>
</evidence>
<feature type="transmembrane region" description="Helical" evidence="3">
    <location>
        <begin position="29"/>
        <end position="48"/>
    </location>
</feature>
<dbReference type="Proteomes" id="UP000035540">
    <property type="component" value="Chromosome"/>
</dbReference>
<evidence type="ECO:0000259" key="4">
    <source>
        <dbReference type="Pfam" id="PF03816"/>
    </source>
</evidence>
<dbReference type="EMBL" id="CP011545">
    <property type="protein sequence ID" value="AKK08071.1"/>
    <property type="molecule type" value="Genomic_DNA"/>
</dbReference>
<dbReference type="NCBIfam" id="TIGR00350">
    <property type="entry name" value="lytR_cpsA_psr"/>
    <property type="match status" value="1"/>
</dbReference>
<feature type="domain" description="LytR/CpsA/Psr regulator C-terminal" evidence="5">
    <location>
        <begin position="394"/>
        <end position="478"/>
    </location>
</feature>
<dbReference type="PANTHER" id="PTHR33392:SF6">
    <property type="entry name" value="POLYISOPRENYL-TEICHOIC ACID--PEPTIDOGLYCAN TEICHOIC ACID TRANSFERASE TAGU"/>
    <property type="match status" value="1"/>
</dbReference>
<feature type="region of interest" description="Disordered" evidence="2">
    <location>
        <begin position="369"/>
        <end position="389"/>
    </location>
</feature>
<keyword evidence="3" id="KW-1133">Transmembrane helix</keyword>
<dbReference type="PATRIC" id="fig|136857.5.peg.609"/>
<dbReference type="Gene3D" id="3.30.70.2390">
    <property type="match status" value="1"/>
</dbReference>
<dbReference type="Pfam" id="PF03816">
    <property type="entry name" value="LytR_cpsA_psr"/>
    <property type="match status" value="1"/>
</dbReference>
<evidence type="ECO:0000256" key="1">
    <source>
        <dbReference type="ARBA" id="ARBA00006068"/>
    </source>
</evidence>
<keyword evidence="3" id="KW-0812">Transmembrane</keyword>
<dbReference type="RefSeq" id="WP_047252490.1">
    <property type="nucleotide sequence ID" value="NZ_CP011545.1"/>
</dbReference>
<comment type="similarity">
    <text evidence="1">Belongs to the LytR/CpsA/Psr (LCP) family.</text>
</comment>
<keyword evidence="7" id="KW-1185">Reference proteome</keyword>
<sequence length="525" mass="54001">MSDKYRHVRDIQAAPGTGRSTRQVGPTPVKVILALLSSLVIVISFLGYNTVGRLGSEVASAGNLALGGGQGVKGRAADGATDILLVGSDSRSDAQGNPLSEEELARLRAGVDEGEENTDTIMVIRVPNDGSSATAVSIPRDTYVRDETFGNMKINGVFGVHKAAERESLVATGMSPQEADADATNAGRKGLIKAVSNLTGIEVDHFAEIGLFGFVLLTDAVGGVDVCLNADVQDEFSGADFHAGEQNLDGTQALAFVRQRHGLPRGDLDRIVRQQAFMASLVNKVLAAGTLTNPSKLNNMATAVERSVVIDEDWDILSFATQLANLAGGSVVFSTIPVTSIDGVGDYGESIVTVDTDQVHAYMDGLLNAPAEESTDSSPAESSAPSERKLEGTEIMVLNAGVTAGLAGQVGGWLRDNGYEVGDVSNAQAGIYSTAQIVAADPSDPRALALSEALGGLPITANAGINDSTLIVVTADDYTGPLSESAASTSAASPSVSVGTPGSDFGEAEVAPEIDAGGNGPRCVN</sequence>
<dbReference type="PANTHER" id="PTHR33392">
    <property type="entry name" value="POLYISOPRENYL-TEICHOIC ACID--PEPTIDOGLYCAN TEICHOIC ACID TRANSFERASE TAGU"/>
    <property type="match status" value="1"/>
</dbReference>
<feature type="region of interest" description="Disordered" evidence="2">
    <location>
        <begin position="1"/>
        <end position="23"/>
    </location>
</feature>
<evidence type="ECO:0000259" key="5">
    <source>
        <dbReference type="Pfam" id="PF13399"/>
    </source>
</evidence>
<dbReference type="InterPro" id="IPR050922">
    <property type="entry name" value="LytR/CpsA/Psr_CW_biosynth"/>
</dbReference>
<reference evidence="6 7" key="1">
    <citation type="journal article" date="2015" name="Genome Announc.">
        <title>Complete Genome Sequence of the Type Strain Corynebacterium testudinoris DSM 44614, Recovered from Necrotic Lesions in the Mouth of a Tortoise.</title>
        <authorList>
            <person name="Ruckert C."/>
            <person name="Kriete M."/>
            <person name="Jaenicke S."/>
            <person name="Winkler A."/>
            <person name="Tauch A."/>
        </authorList>
    </citation>
    <scope>NUCLEOTIDE SEQUENCE [LARGE SCALE GENOMIC DNA]</scope>
    <source>
        <strain evidence="6 7">DSM 44614</strain>
    </source>
</reference>
<accession>A0A0G3H3U1</accession>
<dbReference type="InterPro" id="IPR027381">
    <property type="entry name" value="LytR/CpsA/Psr_C"/>
</dbReference>